<dbReference type="AlphaFoldDB" id="A0A392W1S4"/>
<dbReference type="EMBL" id="LXQA011351015">
    <property type="protein sequence ID" value="MCI94237.1"/>
    <property type="molecule type" value="Genomic_DNA"/>
</dbReference>
<proteinExistence type="predicted"/>
<evidence type="ECO:0000313" key="2">
    <source>
        <dbReference type="Proteomes" id="UP000265520"/>
    </source>
</evidence>
<sequence length="47" mass="5033">MLMVVVDVDATKEAEEVVAKLKPHLVLVKINAKSVASQIMKLLTAGT</sequence>
<evidence type="ECO:0000313" key="1">
    <source>
        <dbReference type="EMBL" id="MCI94237.1"/>
    </source>
</evidence>
<protein>
    <submittedName>
        <fullName evidence="1">Uncharacterized protein</fullName>
    </submittedName>
</protein>
<name>A0A392W1S4_9FABA</name>
<feature type="non-terminal residue" evidence="1">
    <location>
        <position position="47"/>
    </location>
</feature>
<keyword evidence="2" id="KW-1185">Reference proteome</keyword>
<organism evidence="1 2">
    <name type="scientific">Trifolium medium</name>
    <dbReference type="NCBI Taxonomy" id="97028"/>
    <lineage>
        <taxon>Eukaryota</taxon>
        <taxon>Viridiplantae</taxon>
        <taxon>Streptophyta</taxon>
        <taxon>Embryophyta</taxon>
        <taxon>Tracheophyta</taxon>
        <taxon>Spermatophyta</taxon>
        <taxon>Magnoliopsida</taxon>
        <taxon>eudicotyledons</taxon>
        <taxon>Gunneridae</taxon>
        <taxon>Pentapetalae</taxon>
        <taxon>rosids</taxon>
        <taxon>fabids</taxon>
        <taxon>Fabales</taxon>
        <taxon>Fabaceae</taxon>
        <taxon>Papilionoideae</taxon>
        <taxon>50 kb inversion clade</taxon>
        <taxon>NPAAA clade</taxon>
        <taxon>Hologalegina</taxon>
        <taxon>IRL clade</taxon>
        <taxon>Trifolieae</taxon>
        <taxon>Trifolium</taxon>
    </lineage>
</organism>
<comment type="caution">
    <text evidence="1">The sequence shown here is derived from an EMBL/GenBank/DDBJ whole genome shotgun (WGS) entry which is preliminary data.</text>
</comment>
<dbReference type="Proteomes" id="UP000265520">
    <property type="component" value="Unassembled WGS sequence"/>
</dbReference>
<reference evidence="1 2" key="1">
    <citation type="journal article" date="2018" name="Front. Plant Sci.">
        <title>Red Clover (Trifolium pratense) and Zigzag Clover (T. medium) - A Picture of Genomic Similarities and Differences.</title>
        <authorList>
            <person name="Dluhosova J."/>
            <person name="Istvanek J."/>
            <person name="Nedelnik J."/>
            <person name="Repkova J."/>
        </authorList>
    </citation>
    <scope>NUCLEOTIDE SEQUENCE [LARGE SCALE GENOMIC DNA]</scope>
    <source>
        <strain evidence="2">cv. 10/8</strain>
        <tissue evidence="1">Leaf</tissue>
    </source>
</reference>
<accession>A0A392W1S4</accession>